<keyword evidence="2 9" id="KW-0227">DNA damage</keyword>
<keyword evidence="7 9" id="KW-0804">Transcription</keyword>
<dbReference type="GO" id="GO:0006281">
    <property type="term" value="P:DNA repair"/>
    <property type="evidence" value="ECO:0007669"/>
    <property type="project" value="UniProtKB-KW"/>
</dbReference>
<evidence type="ECO:0000256" key="7">
    <source>
        <dbReference type="ARBA" id="ARBA00023163"/>
    </source>
</evidence>
<dbReference type="Gene3D" id="1.10.8.60">
    <property type="match status" value="1"/>
</dbReference>
<evidence type="ECO:0000256" key="2">
    <source>
        <dbReference type="ARBA" id="ARBA00022763"/>
    </source>
</evidence>
<feature type="domain" description="TIP49 P-loop" evidence="10">
    <location>
        <begin position="89"/>
        <end position="133"/>
    </location>
</feature>
<dbReference type="Gene3D" id="2.40.50.360">
    <property type="entry name" value="RuvB-like helicase, domain II"/>
    <property type="match status" value="1"/>
</dbReference>
<dbReference type="InterPro" id="IPR027238">
    <property type="entry name" value="RuvB-like"/>
</dbReference>
<dbReference type="InterPro" id="IPR012340">
    <property type="entry name" value="NA-bd_OB-fold"/>
</dbReference>
<keyword evidence="9" id="KW-0539">Nucleus</keyword>
<dbReference type="SUPFAM" id="SSF50249">
    <property type="entry name" value="Nucleic acid-binding proteins"/>
    <property type="match status" value="1"/>
</dbReference>
<keyword evidence="8 9" id="KW-0234">DNA repair</keyword>
<evidence type="ECO:0000313" key="13">
    <source>
        <dbReference type="Proteomes" id="UP000217790"/>
    </source>
</evidence>
<evidence type="ECO:0000256" key="8">
    <source>
        <dbReference type="ARBA" id="ARBA00023204"/>
    </source>
</evidence>
<evidence type="ECO:0000256" key="9">
    <source>
        <dbReference type="RuleBase" id="RU363048"/>
    </source>
</evidence>
<keyword evidence="6" id="KW-0010">Activator</keyword>
<keyword evidence="4 9" id="KW-0067">ATP-binding</keyword>
<feature type="domain" description="TIP49 P-loop" evidence="10">
    <location>
        <begin position="139"/>
        <end position="183"/>
    </location>
</feature>
<name>A0A2H3E1I4_ARMGA</name>
<evidence type="ECO:0000259" key="10">
    <source>
        <dbReference type="Pfam" id="PF06068"/>
    </source>
</evidence>
<gene>
    <name evidence="12" type="ORF">ARMGADRAFT_1024218</name>
</gene>
<dbReference type="Pfam" id="PF17856">
    <property type="entry name" value="TIP49_C"/>
    <property type="match status" value="1"/>
</dbReference>
<evidence type="ECO:0000256" key="6">
    <source>
        <dbReference type="ARBA" id="ARBA00023159"/>
    </source>
</evidence>
<organism evidence="12 13">
    <name type="scientific">Armillaria gallica</name>
    <name type="common">Bulbous honey fungus</name>
    <name type="synonym">Armillaria bulbosa</name>
    <dbReference type="NCBI Taxonomy" id="47427"/>
    <lineage>
        <taxon>Eukaryota</taxon>
        <taxon>Fungi</taxon>
        <taxon>Dikarya</taxon>
        <taxon>Basidiomycota</taxon>
        <taxon>Agaricomycotina</taxon>
        <taxon>Agaricomycetes</taxon>
        <taxon>Agaricomycetidae</taxon>
        <taxon>Agaricales</taxon>
        <taxon>Marasmiineae</taxon>
        <taxon>Physalacriaceae</taxon>
        <taxon>Armillaria</taxon>
    </lineage>
</organism>
<dbReference type="Pfam" id="PF06068">
    <property type="entry name" value="TIP49"/>
    <property type="match status" value="3"/>
</dbReference>
<dbReference type="EC" id="3.6.4.12" evidence="9"/>
<evidence type="ECO:0000256" key="3">
    <source>
        <dbReference type="ARBA" id="ARBA00022801"/>
    </source>
</evidence>
<dbReference type="GO" id="GO:0005524">
    <property type="term" value="F:ATP binding"/>
    <property type="evidence" value="ECO:0007669"/>
    <property type="project" value="UniProtKB-KW"/>
</dbReference>
<keyword evidence="9" id="KW-0156">Chromatin regulator</keyword>
<dbReference type="SUPFAM" id="SSF52540">
    <property type="entry name" value="P-loop containing nucleoside triphosphate hydrolases"/>
    <property type="match status" value="1"/>
</dbReference>
<keyword evidence="5 9" id="KW-0805">Transcription regulation</keyword>
<comment type="similarity">
    <text evidence="9">Belongs to the RuvB family.</text>
</comment>
<feature type="domain" description="TIP49 P-loop" evidence="10">
    <location>
        <begin position="1"/>
        <end position="73"/>
    </location>
</feature>
<comment type="subcellular location">
    <subcellularLocation>
        <location evidence="9">Nucleus</location>
    </subcellularLocation>
</comment>
<sequence length="282" mass="31440">MVQEDRTAGQTMLCVGPPSTGKTTIALDMAQTLGDIPFTMIAASEVFSLLISKAEAFRWSIGIRIKKATELVEIQTNRSLTGLSLSKTIYGKMIDVLSKEKVLAGDVITIDKTSGRITKFGRLFARPSRGYDAMGADINARKAFLVLFAGDTGEIKPEVRNQINAKVAKWREKGKVEIIPGLQTREDMEQMIQLRCQEEDVSFIADVTGVLTSATTQTTLRYSLNPISCTQILAWKRKAKQVGVEDPRKAYMYFVDEKRIVQDLKKQRRSLDNSPSRSRLGQ</sequence>
<dbReference type="PANTHER" id="PTHR11093">
    <property type="entry name" value="RUVB-RELATED REPTIN AND PONTIN"/>
    <property type="match status" value="1"/>
</dbReference>
<keyword evidence="1 9" id="KW-0547">Nucleotide-binding</keyword>
<keyword evidence="9" id="KW-0347">Helicase</keyword>
<dbReference type="GO" id="GO:0032991">
    <property type="term" value="C:protein-containing complex"/>
    <property type="evidence" value="ECO:0007669"/>
    <property type="project" value="UniProtKB-ARBA"/>
</dbReference>
<dbReference type="STRING" id="47427.A0A2H3E1I4"/>
<evidence type="ECO:0000259" key="11">
    <source>
        <dbReference type="Pfam" id="PF17856"/>
    </source>
</evidence>
<keyword evidence="3 9" id="KW-0378">Hydrolase</keyword>
<dbReference type="GO" id="GO:0016887">
    <property type="term" value="F:ATP hydrolysis activity"/>
    <property type="evidence" value="ECO:0007669"/>
    <property type="project" value="RHEA"/>
</dbReference>
<protein>
    <recommendedName>
        <fullName evidence="9">RuvB-like helicase</fullName>
        <ecNumber evidence="9">3.6.4.12</ecNumber>
    </recommendedName>
</protein>
<dbReference type="AlphaFoldDB" id="A0A2H3E1I4"/>
<comment type="function">
    <text evidence="9">DNA helicase participates in several chromatin remodeling complexes, including the SWR1 and the INO80 complexes.</text>
</comment>
<dbReference type="InterPro" id="IPR010339">
    <property type="entry name" value="TIP49_P-loop"/>
</dbReference>
<feature type="domain" description="RuvB-like AAA-lid" evidence="11">
    <location>
        <begin position="192"/>
        <end position="256"/>
    </location>
</feature>
<proteinExistence type="inferred from homology"/>
<evidence type="ECO:0000256" key="4">
    <source>
        <dbReference type="ARBA" id="ARBA00022840"/>
    </source>
</evidence>
<dbReference type="InterPro" id="IPR041048">
    <property type="entry name" value="RuvB-like_C"/>
</dbReference>
<dbReference type="InterPro" id="IPR042487">
    <property type="entry name" value="RuvBL1/2_DNA/RNA_bd_dom"/>
</dbReference>
<evidence type="ECO:0000256" key="1">
    <source>
        <dbReference type="ARBA" id="ARBA00022741"/>
    </source>
</evidence>
<dbReference type="GO" id="GO:0005634">
    <property type="term" value="C:nucleus"/>
    <property type="evidence" value="ECO:0007669"/>
    <property type="project" value="UniProtKB-SubCell"/>
</dbReference>
<accession>A0A2H3E1I4</accession>
<dbReference type="GO" id="GO:0003678">
    <property type="term" value="F:DNA helicase activity"/>
    <property type="evidence" value="ECO:0007669"/>
    <property type="project" value="UniProtKB-EC"/>
</dbReference>
<dbReference type="InParanoid" id="A0A2H3E1I4"/>
<reference evidence="13" key="1">
    <citation type="journal article" date="2017" name="Nat. Ecol. Evol.">
        <title>Genome expansion and lineage-specific genetic innovations in the forest pathogenic fungi Armillaria.</title>
        <authorList>
            <person name="Sipos G."/>
            <person name="Prasanna A.N."/>
            <person name="Walter M.C."/>
            <person name="O'Connor E."/>
            <person name="Balint B."/>
            <person name="Krizsan K."/>
            <person name="Kiss B."/>
            <person name="Hess J."/>
            <person name="Varga T."/>
            <person name="Slot J."/>
            <person name="Riley R."/>
            <person name="Boka B."/>
            <person name="Rigling D."/>
            <person name="Barry K."/>
            <person name="Lee J."/>
            <person name="Mihaltcheva S."/>
            <person name="LaButti K."/>
            <person name="Lipzen A."/>
            <person name="Waldron R."/>
            <person name="Moloney N.M."/>
            <person name="Sperisen C."/>
            <person name="Kredics L."/>
            <person name="Vagvoelgyi C."/>
            <person name="Patrignani A."/>
            <person name="Fitzpatrick D."/>
            <person name="Nagy I."/>
            <person name="Doyle S."/>
            <person name="Anderson J.B."/>
            <person name="Grigoriev I.V."/>
            <person name="Gueldener U."/>
            <person name="Muensterkoetter M."/>
            <person name="Nagy L.G."/>
        </authorList>
    </citation>
    <scope>NUCLEOTIDE SEQUENCE [LARGE SCALE GENOMIC DNA]</scope>
    <source>
        <strain evidence="13">Ar21-2</strain>
    </source>
</reference>
<dbReference type="Proteomes" id="UP000217790">
    <property type="component" value="Unassembled WGS sequence"/>
</dbReference>
<dbReference type="GO" id="GO:0006325">
    <property type="term" value="P:chromatin organization"/>
    <property type="evidence" value="ECO:0007669"/>
    <property type="project" value="UniProtKB-KW"/>
</dbReference>
<evidence type="ECO:0000313" key="12">
    <source>
        <dbReference type="EMBL" id="PBL00171.1"/>
    </source>
</evidence>
<evidence type="ECO:0000256" key="5">
    <source>
        <dbReference type="ARBA" id="ARBA00023015"/>
    </source>
</evidence>
<comment type="catalytic activity">
    <reaction evidence="9">
        <text>ATP + H2O = ADP + phosphate + H(+)</text>
        <dbReference type="Rhea" id="RHEA:13065"/>
        <dbReference type="ChEBI" id="CHEBI:15377"/>
        <dbReference type="ChEBI" id="CHEBI:15378"/>
        <dbReference type="ChEBI" id="CHEBI:30616"/>
        <dbReference type="ChEBI" id="CHEBI:43474"/>
        <dbReference type="ChEBI" id="CHEBI:456216"/>
        <dbReference type="EC" id="3.6.4.12"/>
    </reaction>
</comment>
<dbReference type="InterPro" id="IPR027417">
    <property type="entry name" value="P-loop_NTPase"/>
</dbReference>
<dbReference type="EMBL" id="KZ293646">
    <property type="protein sequence ID" value="PBL00171.1"/>
    <property type="molecule type" value="Genomic_DNA"/>
</dbReference>
<dbReference type="OrthoDB" id="10060499at2759"/>
<keyword evidence="13" id="KW-1185">Reference proteome</keyword>